<dbReference type="EMBL" id="CP118739">
    <property type="protein sequence ID" value="WEA57423.1"/>
    <property type="molecule type" value="Genomic_DNA"/>
</dbReference>
<dbReference type="Gene3D" id="2.30.42.10">
    <property type="match status" value="1"/>
</dbReference>
<evidence type="ECO:0000256" key="5">
    <source>
        <dbReference type="ARBA" id="ARBA00022692"/>
    </source>
</evidence>
<dbReference type="SUPFAM" id="SSF50156">
    <property type="entry name" value="PDZ domain-like"/>
    <property type="match status" value="1"/>
</dbReference>
<evidence type="ECO:0000256" key="10">
    <source>
        <dbReference type="ARBA" id="ARBA00023136"/>
    </source>
</evidence>
<evidence type="ECO:0000259" key="13">
    <source>
        <dbReference type="Pfam" id="PF17820"/>
    </source>
</evidence>
<dbReference type="Pfam" id="PF17820">
    <property type="entry name" value="PDZ_6"/>
    <property type="match status" value="1"/>
</dbReference>
<gene>
    <name evidence="14" type="primary">rseP</name>
    <name evidence="15" type="ORF">PWB86_00630</name>
    <name evidence="14" type="ORF">S100892_01275</name>
</gene>
<evidence type="ECO:0000256" key="11">
    <source>
        <dbReference type="RuleBase" id="RU362031"/>
    </source>
</evidence>
<dbReference type="InterPro" id="IPR004387">
    <property type="entry name" value="Pept_M50_Zn"/>
</dbReference>
<feature type="transmembrane region" description="Helical" evidence="11">
    <location>
        <begin position="343"/>
        <end position="364"/>
    </location>
</feature>
<reference evidence="14 16" key="1">
    <citation type="submission" date="2017-05" db="EMBL/GenBank/DDBJ databases">
        <title>Genome sequence of Pediococcus pentosaceus strain SRCM100892.</title>
        <authorList>
            <person name="Cho S.H."/>
        </authorList>
    </citation>
    <scope>NUCLEOTIDE SEQUENCE [LARGE SCALE GENOMIC DNA]</scope>
    <source>
        <strain evidence="14 16">SRCM100892</strain>
    </source>
</reference>
<sequence>MITTIITFIVVFLILVVVHEYGHFVAAKKSGILVREFSIGMGPKIVDLKRNGTTYTLRILPIGGYVRMAGLDEQEDELKAGQHVTLTTDNTGQVTIINTSSKVQNLMGIPVDVTSFDLQDKLFIEGYENGNEDEVKHFEIDHDASIVESDGTEVRIAPRDVQFQSAKIWQRLITNFAGPFNNFVLAIVVFAIMGVMQGAVPANTNQVQVVENGVAQKAGIKNNDRIVRVEGQKTDNWSQLSKAVSARPNQKTTLEVLRQKQIKKITLTPKLASNGSKKVGMIGVQSSMTTNLGKRVLYGFTGTWQMAKSLFTALGQMLHGFSLNDLGGPVAIYATTSQATHQGFMSVLYVLGFLSLNLGIVNLLPIPALDGGKILLNLVEMIRRKPLKVETENVITLIGFGFLMILMLLVTWNDIQRYFF</sequence>
<dbReference type="EMBL" id="CP021474">
    <property type="protein sequence ID" value="ARW19848.1"/>
    <property type="molecule type" value="Genomic_DNA"/>
</dbReference>
<evidence type="ECO:0000313" key="17">
    <source>
        <dbReference type="Proteomes" id="UP001214131"/>
    </source>
</evidence>
<evidence type="ECO:0000313" key="14">
    <source>
        <dbReference type="EMBL" id="ARW19848.1"/>
    </source>
</evidence>
<keyword evidence="6 11" id="KW-0378">Hydrolase</keyword>
<evidence type="ECO:0000259" key="12">
    <source>
        <dbReference type="Pfam" id="PF02163"/>
    </source>
</evidence>
<evidence type="ECO:0000256" key="3">
    <source>
        <dbReference type="ARBA" id="ARBA00007931"/>
    </source>
</evidence>
<dbReference type="PANTHER" id="PTHR42837">
    <property type="entry name" value="REGULATOR OF SIGMA-E PROTEASE RSEP"/>
    <property type="match status" value="1"/>
</dbReference>
<dbReference type="Proteomes" id="UP000196118">
    <property type="component" value="Chromosome"/>
</dbReference>
<keyword evidence="5 11" id="KW-0812">Transmembrane</keyword>
<dbReference type="CDD" id="cd06163">
    <property type="entry name" value="S2P-M50_PDZ_RseP-like"/>
    <property type="match status" value="1"/>
</dbReference>
<keyword evidence="7 11" id="KW-0862">Zinc</keyword>
<feature type="domain" description="Peptidase M50" evidence="12">
    <location>
        <begin position="8"/>
        <end position="406"/>
    </location>
</feature>
<comment type="cofactor">
    <cofactor evidence="1 11">
        <name>Zn(2+)</name>
        <dbReference type="ChEBI" id="CHEBI:29105"/>
    </cofactor>
</comment>
<dbReference type="GO" id="GO:0004222">
    <property type="term" value="F:metalloendopeptidase activity"/>
    <property type="evidence" value="ECO:0007669"/>
    <property type="project" value="InterPro"/>
</dbReference>
<accession>A0A1Y0VW88</accession>
<evidence type="ECO:0000256" key="8">
    <source>
        <dbReference type="ARBA" id="ARBA00022989"/>
    </source>
</evidence>
<evidence type="ECO:0000256" key="6">
    <source>
        <dbReference type="ARBA" id="ARBA00022801"/>
    </source>
</evidence>
<evidence type="ECO:0000256" key="2">
    <source>
        <dbReference type="ARBA" id="ARBA00004141"/>
    </source>
</evidence>
<dbReference type="GO" id="GO:0006508">
    <property type="term" value="P:proteolysis"/>
    <property type="evidence" value="ECO:0007669"/>
    <property type="project" value="UniProtKB-KW"/>
</dbReference>
<dbReference type="InterPro" id="IPR041489">
    <property type="entry name" value="PDZ_6"/>
</dbReference>
<dbReference type="AlphaFoldDB" id="A0A1Y0VW88"/>
<evidence type="ECO:0000313" key="16">
    <source>
        <dbReference type="Proteomes" id="UP000196118"/>
    </source>
</evidence>
<feature type="transmembrane region" description="Helical" evidence="11">
    <location>
        <begin position="393"/>
        <end position="412"/>
    </location>
</feature>
<comment type="subcellular location">
    <subcellularLocation>
        <location evidence="2">Membrane</location>
        <topology evidence="2">Multi-pass membrane protein</topology>
    </subcellularLocation>
</comment>
<evidence type="ECO:0000256" key="9">
    <source>
        <dbReference type="ARBA" id="ARBA00023049"/>
    </source>
</evidence>
<evidence type="ECO:0000256" key="7">
    <source>
        <dbReference type="ARBA" id="ARBA00022833"/>
    </source>
</evidence>
<dbReference type="GO" id="GO:0016020">
    <property type="term" value="C:membrane"/>
    <property type="evidence" value="ECO:0007669"/>
    <property type="project" value="UniProtKB-SubCell"/>
</dbReference>
<evidence type="ECO:0000256" key="4">
    <source>
        <dbReference type="ARBA" id="ARBA00022670"/>
    </source>
</evidence>
<feature type="transmembrane region" description="Helical" evidence="11">
    <location>
        <begin position="6"/>
        <end position="26"/>
    </location>
</feature>
<dbReference type="InterPro" id="IPR036034">
    <property type="entry name" value="PDZ_sf"/>
</dbReference>
<feature type="transmembrane region" description="Helical" evidence="11">
    <location>
        <begin position="180"/>
        <end position="200"/>
    </location>
</feature>
<comment type="similarity">
    <text evidence="3 11">Belongs to the peptidase M50B family.</text>
</comment>
<protein>
    <recommendedName>
        <fullName evidence="11">Zinc metalloprotease</fullName>
        <ecNumber evidence="11">3.4.24.-</ecNumber>
    </recommendedName>
</protein>
<name>A0A1Y0VW88_PEDPE</name>
<dbReference type="CDD" id="cd23081">
    <property type="entry name" value="cpPDZ_EcRseP-like"/>
    <property type="match status" value="1"/>
</dbReference>
<keyword evidence="9 11" id="KW-0482">Metalloprotease</keyword>
<evidence type="ECO:0000256" key="1">
    <source>
        <dbReference type="ARBA" id="ARBA00001947"/>
    </source>
</evidence>
<organism evidence="14 16">
    <name type="scientific">Pediococcus pentosaceus</name>
    <dbReference type="NCBI Taxonomy" id="1255"/>
    <lineage>
        <taxon>Bacteria</taxon>
        <taxon>Bacillati</taxon>
        <taxon>Bacillota</taxon>
        <taxon>Bacilli</taxon>
        <taxon>Lactobacillales</taxon>
        <taxon>Lactobacillaceae</taxon>
        <taxon>Pediococcus</taxon>
    </lineage>
</organism>
<reference evidence="15 17" key="2">
    <citation type="submission" date="2023-02" db="EMBL/GenBank/DDBJ databases">
        <title>Comparative genomics and fermentation flavor characterization of five lactic acid bacteria reveal flavor biosynthesis metabolic pathways in fermented muskmelon puree.</title>
        <authorList>
            <person name="Yuan L."/>
            <person name="Li M."/>
            <person name="Xu X."/>
            <person name="Lao F."/>
            <person name="Wu J."/>
        </authorList>
    </citation>
    <scope>NUCLEOTIDE SEQUENCE [LARGE SCALE GENOMIC DNA]</scope>
    <source>
        <strain evidence="15 17">Ca-4</strain>
    </source>
</reference>
<dbReference type="Proteomes" id="UP001214131">
    <property type="component" value="Chromosome"/>
</dbReference>
<keyword evidence="11" id="KW-0479">Metal-binding</keyword>
<dbReference type="Pfam" id="PF02163">
    <property type="entry name" value="Peptidase_M50"/>
    <property type="match status" value="1"/>
</dbReference>
<proteinExistence type="inferred from homology"/>
<dbReference type="NCBIfam" id="TIGR00054">
    <property type="entry name" value="RIP metalloprotease RseP"/>
    <property type="match status" value="1"/>
</dbReference>
<dbReference type="PANTHER" id="PTHR42837:SF2">
    <property type="entry name" value="MEMBRANE METALLOPROTEASE ARASP2, CHLOROPLASTIC-RELATED"/>
    <property type="match status" value="1"/>
</dbReference>
<dbReference type="EC" id="3.4.24.-" evidence="11"/>
<keyword evidence="8 11" id="KW-1133">Transmembrane helix</keyword>
<dbReference type="GO" id="GO:0046872">
    <property type="term" value="F:metal ion binding"/>
    <property type="evidence" value="ECO:0007669"/>
    <property type="project" value="UniProtKB-KW"/>
</dbReference>
<keyword evidence="4 14" id="KW-0645">Protease</keyword>
<dbReference type="InterPro" id="IPR008915">
    <property type="entry name" value="Peptidase_M50"/>
</dbReference>
<feature type="domain" description="PDZ" evidence="13">
    <location>
        <begin position="208"/>
        <end position="258"/>
    </location>
</feature>
<keyword evidence="10 11" id="KW-0472">Membrane</keyword>
<evidence type="ECO:0000313" key="15">
    <source>
        <dbReference type="EMBL" id="WEA57423.1"/>
    </source>
</evidence>
<dbReference type="RefSeq" id="WP_061812048.1">
    <property type="nucleotide sequence ID" value="NZ_CAKMAM010000001.1"/>
</dbReference>